<dbReference type="GO" id="GO:0016787">
    <property type="term" value="F:hydrolase activity"/>
    <property type="evidence" value="ECO:0007669"/>
    <property type="project" value="UniProtKB-KW"/>
</dbReference>
<sequence length="208" mass="22464">MRVHARLQQQPAEVPGDHPPTGRGRLHRPRPPHFANLSGQDVYNGNQSKDVSEVITRTLALNTAGDLLAGHINTAVGVGASGHSMGGMTTHGLLTTWPDARITAAIPMSCVNMGNPSPAVRAKVLFTHGDRDGTCPISSARQAYRELPAARAFLTFRGAGHSNYFGDSRTVNTFVDWMRWSLHGDTAARDRLRADATSSTTTWESALR</sequence>
<gene>
    <name evidence="3" type="ORF">ACFYM3_21290</name>
</gene>
<name>A0ABW6LF99_9ACTN</name>
<dbReference type="RefSeq" id="WP_358289635.1">
    <property type="nucleotide sequence ID" value="NZ_JBEYGJ010000039.1"/>
</dbReference>
<feature type="domain" description="PET hydrolase/cutinase-like" evidence="2">
    <location>
        <begin position="69"/>
        <end position="188"/>
    </location>
</feature>
<keyword evidence="3" id="KW-0378">Hydrolase</keyword>
<dbReference type="SUPFAM" id="SSF53474">
    <property type="entry name" value="alpha/beta-Hydrolases"/>
    <property type="match status" value="1"/>
</dbReference>
<protein>
    <submittedName>
        <fullName evidence="3">Alpha/beta hydrolase</fullName>
    </submittedName>
</protein>
<keyword evidence="4" id="KW-1185">Reference proteome</keyword>
<comment type="caution">
    <text evidence="3">The sequence shown here is derived from an EMBL/GenBank/DDBJ whole genome shotgun (WGS) entry which is preliminary data.</text>
</comment>
<evidence type="ECO:0000259" key="2">
    <source>
        <dbReference type="Pfam" id="PF12740"/>
    </source>
</evidence>
<dbReference type="Gene3D" id="3.40.50.1820">
    <property type="entry name" value="alpha/beta hydrolase"/>
    <property type="match status" value="1"/>
</dbReference>
<organism evidence="3 4">
    <name type="scientific">Streptomyces massasporeus</name>
    <dbReference type="NCBI Taxonomy" id="67324"/>
    <lineage>
        <taxon>Bacteria</taxon>
        <taxon>Bacillati</taxon>
        <taxon>Actinomycetota</taxon>
        <taxon>Actinomycetes</taxon>
        <taxon>Kitasatosporales</taxon>
        <taxon>Streptomycetaceae</taxon>
        <taxon>Streptomyces</taxon>
    </lineage>
</organism>
<dbReference type="Pfam" id="PF12740">
    <property type="entry name" value="PETase"/>
    <property type="match status" value="1"/>
</dbReference>
<dbReference type="Proteomes" id="UP001601288">
    <property type="component" value="Unassembled WGS sequence"/>
</dbReference>
<dbReference type="InterPro" id="IPR029058">
    <property type="entry name" value="AB_hydrolase_fold"/>
</dbReference>
<reference evidence="3 4" key="1">
    <citation type="submission" date="2024-10" db="EMBL/GenBank/DDBJ databases">
        <title>The Natural Products Discovery Center: Release of the First 8490 Sequenced Strains for Exploring Actinobacteria Biosynthetic Diversity.</title>
        <authorList>
            <person name="Kalkreuter E."/>
            <person name="Kautsar S.A."/>
            <person name="Yang D."/>
            <person name="Bader C.D."/>
            <person name="Teijaro C.N."/>
            <person name="Fluegel L."/>
            <person name="Davis C.M."/>
            <person name="Simpson J.R."/>
            <person name="Lauterbach L."/>
            <person name="Steele A.D."/>
            <person name="Gui C."/>
            <person name="Meng S."/>
            <person name="Li G."/>
            <person name="Viehrig K."/>
            <person name="Ye F."/>
            <person name="Su P."/>
            <person name="Kiefer A.F."/>
            <person name="Nichols A."/>
            <person name="Cepeda A.J."/>
            <person name="Yan W."/>
            <person name="Fan B."/>
            <person name="Jiang Y."/>
            <person name="Adhikari A."/>
            <person name="Zheng C.-J."/>
            <person name="Schuster L."/>
            <person name="Cowan T.M."/>
            <person name="Smanski M.J."/>
            <person name="Chevrette M.G."/>
            <person name="De Carvalho L.P.S."/>
            <person name="Shen B."/>
        </authorList>
    </citation>
    <scope>NUCLEOTIDE SEQUENCE [LARGE SCALE GENOMIC DNA]</scope>
    <source>
        <strain evidence="3 4">NPDC007066</strain>
    </source>
</reference>
<accession>A0ABW6LF99</accession>
<evidence type="ECO:0000256" key="1">
    <source>
        <dbReference type="SAM" id="MobiDB-lite"/>
    </source>
</evidence>
<feature type="region of interest" description="Disordered" evidence="1">
    <location>
        <begin position="1"/>
        <end position="45"/>
    </location>
</feature>
<proteinExistence type="predicted"/>
<dbReference type="EMBL" id="JBIAFP010000012">
    <property type="protein sequence ID" value="MFE9227125.1"/>
    <property type="molecule type" value="Genomic_DNA"/>
</dbReference>
<evidence type="ECO:0000313" key="3">
    <source>
        <dbReference type="EMBL" id="MFE9227125.1"/>
    </source>
</evidence>
<dbReference type="InterPro" id="IPR041127">
    <property type="entry name" value="PET_hydrolase/cutinase-like"/>
</dbReference>
<evidence type="ECO:0000313" key="4">
    <source>
        <dbReference type="Proteomes" id="UP001601288"/>
    </source>
</evidence>